<evidence type="ECO:0000313" key="2">
    <source>
        <dbReference type="EMBL" id="MFB8775613.1"/>
    </source>
</evidence>
<evidence type="ECO:0000256" key="1">
    <source>
        <dbReference type="SAM" id="MobiDB-lite"/>
    </source>
</evidence>
<accession>A0ABV5EFH9</accession>
<dbReference type="EMBL" id="JAYMRP010000022">
    <property type="protein sequence ID" value="MFB8775613.1"/>
    <property type="molecule type" value="Genomic_DNA"/>
</dbReference>
<organism evidence="2 3">
    <name type="scientific">Streptomyces broussonetiae</name>
    <dbReference type="NCBI Taxonomy" id="2686304"/>
    <lineage>
        <taxon>Bacteria</taxon>
        <taxon>Bacillati</taxon>
        <taxon>Actinomycetota</taxon>
        <taxon>Actinomycetes</taxon>
        <taxon>Kitasatosporales</taxon>
        <taxon>Streptomycetaceae</taxon>
        <taxon>Streptomyces</taxon>
    </lineage>
</organism>
<name>A0ABV5EFH9_9ACTN</name>
<sequence length="57" mass="6028">MRTDPTGKSAAVRALEEDIQPGAEPRRDETPYMTVERIDDAANNGNAAARRLAGGGS</sequence>
<gene>
    <name evidence="2" type="ORF">VSS16_23205</name>
</gene>
<proteinExistence type="predicted"/>
<evidence type="ECO:0000313" key="3">
    <source>
        <dbReference type="Proteomes" id="UP001585080"/>
    </source>
</evidence>
<keyword evidence="3" id="KW-1185">Reference proteome</keyword>
<protein>
    <submittedName>
        <fullName evidence="2">Uncharacterized protein</fullName>
    </submittedName>
</protein>
<comment type="caution">
    <text evidence="2">The sequence shown here is derived from an EMBL/GenBank/DDBJ whole genome shotgun (WGS) entry which is preliminary data.</text>
</comment>
<reference evidence="2 3" key="1">
    <citation type="submission" date="2024-01" db="EMBL/GenBank/DDBJ databases">
        <title>Genome mining of biosynthetic gene clusters to explore secondary metabolites of Streptomyces sp.</title>
        <authorList>
            <person name="Baig A."/>
            <person name="Ajitkumar Shintre N."/>
            <person name="Kumar H."/>
            <person name="Anbarasu A."/>
            <person name="Ramaiah S."/>
        </authorList>
    </citation>
    <scope>NUCLEOTIDE SEQUENCE [LARGE SCALE GENOMIC DNA]</scope>
    <source>
        <strain evidence="2 3">A57</strain>
    </source>
</reference>
<dbReference type="Proteomes" id="UP001585080">
    <property type="component" value="Unassembled WGS sequence"/>
</dbReference>
<dbReference type="RefSeq" id="WP_376734209.1">
    <property type="nucleotide sequence ID" value="NZ_JAYMRP010000022.1"/>
</dbReference>
<feature type="region of interest" description="Disordered" evidence="1">
    <location>
        <begin position="1"/>
        <end position="32"/>
    </location>
</feature>